<dbReference type="InterPro" id="IPR036770">
    <property type="entry name" value="Ankyrin_rpt-contain_sf"/>
</dbReference>
<feature type="repeat" description="ANK" evidence="3">
    <location>
        <begin position="306"/>
        <end position="338"/>
    </location>
</feature>
<dbReference type="VEuPathDB" id="TrichDB:TVAG_148960"/>
<feature type="repeat" description="ANK" evidence="3">
    <location>
        <begin position="207"/>
        <end position="239"/>
    </location>
</feature>
<evidence type="ECO:0000256" key="2">
    <source>
        <dbReference type="ARBA" id="ARBA00023043"/>
    </source>
</evidence>
<dbReference type="PROSITE" id="PS50297">
    <property type="entry name" value="ANK_REP_REGION"/>
    <property type="match status" value="4"/>
</dbReference>
<evidence type="ECO:0000256" key="4">
    <source>
        <dbReference type="SAM" id="MobiDB-lite"/>
    </source>
</evidence>
<keyword evidence="2 3" id="KW-0040">ANK repeat</keyword>
<feature type="compositionally biased region" description="Polar residues" evidence="4">
    <location>
        <begin position="123"/>
        <end position="134"/>
    </location>
</feature>
<accession>A2FEP1</accession>
<dbReference type="InParanoid" id="A2FEP1"/>
<dbReference type="eggNOG" id="KOG4177">
    <property type="taxonomic scope" value="Eukaryota"/>
</dbReference>
<dbReference type="VEuPathDB" id="TrichDB:TVAGG3_0151970"/>
<dbReference type="Pfam" id="PF13637">
    <property type="entry name" value="Ank_4"/>
    <property type="match status" value="1"/>
</dbReference>
<dbReference type="Proteomes" id="UP000001542">
    <property type="component" value="Unassembled WGS sequence"/>
</dbReference>
<evidence type="ECO:0000313" key="6">
    <source>
        <dbReference type="Proteomes" id="UP000001542"/>
    </source>
</evidence>
<dbReference type="Pfam" id="PF12796">
    <property type="entry name" value="Ank_2"/>
    <property type="match status" value="1"/>
</dbReference>
<dbReference type="SMART" id="SM00248">
    <property type="entry name" value="ANK"/>
    <property type="match status" value="5"/>
</dbReference>
<dbReference type="SUPFAM" id="SSF48403">
    <property type="entry name" value="Ankyrin repeat"/>
    <property type="match status" value="1"/>
</dbReference>
<dbReference type="AlphaFoldDB" id="A2FEP1"/>
<evidence type="ECO:0000256" key="3">
    <source>
        <dbReference type="PROSITE-ProRule" id="PRU00023"/>
    </source>
</evidence>
<dbReference type="STRING" id="5722.A2FEP1"/>
<proteinExistence type="predicted"/>
<feature type="repeat" description="ANK" evidence="3">
    <location>
        <begin position="339"/>
        <end position="371"/>
    </location>
</feature>
<evidence type="ECO:0000313" key="5">
    <source>
        <dbReference type="EMBL" id="EAX96621.1"/>
    </source>
</evidence>
<sequence length="390" mass="44212">MSQGIIQNYEYIASHISDYIKQGNFFDIFETEDIKKIMKISYLTVNDFNALIKQSYHTTKANKLYTCTRNSNIHIENLEDVISTLKSIKKYMKLEIINGIIDFLDHKAKEMFDSTEKIPPLQADSNSNQNQTPKSNKETKDNQINDENNNENEILSKIPELKESDDFESIYNFLDELSSQGNQTMISKSCEEELWKKIAPKKDKYDNEKNVLHVACEKGILRLVKSLIEHGCDKETKSKYGLTPLIFASANGHLQVVKYLISVGDDKETEDYFGYTPLIKASENGHLEVVKYLISIGDDKDANNLNGDTPLICASENGQLEVVKYLISIGADKDATNHIGSTPLIVASWHGHLEVVKYLISNGAKKEAKDKHEDTPLIYASWHGHLEVVK</sequence>
<dbReference type="Gene3D" id="1.25.40.20">
    <property type="entry name" value="Ankyrin repeat-containing domain"/>
    <property type="match status" value="2"/>
</dbReference>
<dbReference type="OrthoDB" id="194358at2759"/>
<dbReference type="PANTHER" id="PTHR24188:SF29">
    <property type="entry name" value="GH09064P"/>
    <property type="match status" value="1"/>
</dbReference>
<dbReference type="Pfam" id="PF13857">
    <property type="entry name" value="Ank_5"/>
    <property type="match status" value="1"/>
</dbReference>
<name>A2FEP1_TRIV3</name>
<feature type="repeat" description="ANK" evidence="3">
    <location>
        <begin position="240"/>
        <end position="272"/>
    </location>
</feature>
<dbReference type="SMR" id="A2FEP1"/>
<reference evidence="5" key="2">
    <citation type="journal article" date="2007" name="Science">
        <title>Draft genome sequence of the sexually transmitted pathogen Trichomonas vaginalis.</title>
        <authorList>
            <person name="Carlton J.M."/>
            <person name="Hirt R.P."/>
            <person name="Silva J.C."/>
            <person name="Delcher A.L."/>
            <person name="Schatz M."/>
            <person name="Zhao Q."/>
            <person name="Wortman J.R."/>
            <person name="Bidwell S.L."/>
            <person name="Alsmark U.C.M."/>
            <person name="Besteiro S."/>
            <person name="Sicheritz-Ponten T."/>
            <person name="Noel C.J."/>
            <person name="Dacks J.B."/>
            <person name="Foster P.G."/>
            <person name="Simillion C."/>
            <person name="Van de Peer Y."/>
            <person name="Miranda-Saavedra D."/>
            <person name="Barton G.J."/>
            <person name="Westrop G.D."/>
            <person name="Mueller S."/>
            <person name="Dessi D."/>
            <person name="Fiori P.L."/>
            <person name="Ren Q."/>
            <person name="Paulsen I."/>
            <person name="Zhang H."/>
            <person name="Bastida-Corcuera F.D."/>
            <person name="Simoes-Barbosa A."/>
            <person name="Brown M.T."/>
            <person name="Hayes R.D."/>
            <person name="Mukherjee M."/>
            <person name="Okumura C.Y."/>
            <person name="Schneider R."/>
            <person name="Smith A.J."/>
            <person name="Vanacova S."/>
            <person name="Villalvazo M."/>
            <person name="Haas B.J."/>
            <person name="Pertea M."/>
            <person name="Feldblyum T.V."/>
            <person name="Utterback T.R."/>
            <person name="Shu C.L."/>
            <person name="Osoegawa K."/>
            <person name="de Jong P.J."/>
            <person name="Hrdy I."/>
            <person name="Horvathova L."/>
            <person name="Zubacova Z."/>
            <person name="Dolezal P."/>
            <person name="Malik S.B."/>
            <person name="Logsdon J.M. Jr."/>
            <person name="Henze K."/>
            <person name="Gupta A."/>
            <person name="Wang C.C."/>
            <person name="Dunne R.L."/>
            <person name="Upcroft J.A."/>
            <person name="Upcroft P."/>
            <person name="White O."/>
            <person name="Salzberg S.L."/>
            <person name="Tang P."/>
            <person name="Chiu C.-H."/>
            <person name="Lee Y.-S."/>
            <person name="Embley T.M."/>
            <person name="Coombs G.H."/>
            <person name="Mottram J.C."/>
            <person name="Tachezy J."/>
            <person name="Fraser-Liggett C.M."/>
            <person name="Johnson P.J."/>
        </authorList>
    </citation>
    <scope>NUCLEOTIDE SEQUENCE [LARGE SCALE GENOMIC DNA]</scope>
    <source>
        <strain evidence="5">G3</strain>
    </source>
</reference>
<organism evidence="5 6">
    <name type="scientific">Trichomonas vaginalis (strain ATCC PRA-98 / G3)</name>
    <dbReference type="NCBI Taxonomy" id="412133"/>
    <lineage>
        <taxon>Eukaryota</taxon>
        <taxon>Metamonada</taxon>
        <taxon>Parabasalia</taxon>
        <taxon>Trichomonadida</taxon>
        <taxon>Trichomonadidae</taxon>
        <taxon>Trichomonas</taxon>
    </lineage>
</organism>
<feature type="region of interest" description="Disordered" evidence="4">
    <location>
        <begin position="118"/>
        <end position="158"/>
    </location>
</feature>
<feature type="repeat" description="ANK" evidence="3">
    <location>
        <begin position="273"/>
        <end position="305"/>
    </location>
</feature>
<gene>
    <name evidence="5" type="ORF">TVAG_148960</name>
</gene>
<evidence type="ECO:0000256" key="1">
    <source>
        <dbReference type="ARBA" id="ARBA00022737"/>
    </source>
</evidence>
<protein>
    <submittedName>
        <fullName evidence="5">Ankyrin repeat protein, putative</fullName>
    </submittedName>
</protein>
<dbReference type="EMBL" id="DS113750">
    <property type="protein sequence ID" value="EAX96621.1"/>
    <property type="molecule type" value="Genomic_DNA"/>
</dbReference>
<dbReference type="PANTHER" id="PTHR24188">
    <property type="entry name" value="ANKYRIN REPEAT PROTEIN"/>
    <property type="match status" value="1"/>
</dbReference>
<reference evidence="5" key="1">
    <citation type="submission" date="2006-10" db="EMBL/GenBank/DDBJ databases">
        <authorList>
            <person name="Amadeo P."/>
            <person name="Zhao Q."/>
            <person name="Wortman J."/>
            <person name="Fraser-Liggett C."/>
            <person name="Carlton J."/>
        </authorList>
    </citation>
    <scope>NUCLEOTIDE SEQUENCE</scope>
    <source>
        <strain evidence="5">G3</strain>
    </source>
</reference>
<dbReference type="InterPro" id="IPR002110">
    <property type="entry name" value="Ankyrin_rpt"/>
</dbReference>
<dbReference type="PRINTS" id="PR01415">
    <property type="entry name" value="ANKYRIN"/>
</dbReference>
<keyword evidence="1" id="KW-0677">Repeat</keyword>
<keyword evidence="6" id="KW-1185">Reference proteome</keyword>
<dbReference type="PROSITE" id="PS50088">
    <property type="entry name" value="ANK_REPEAT"/>
    <property type="match status" value="5"/>
</dbReference>